<sequence>MKQPLTVLPVRLFYLVTGALIAATLAWEAWEIASWGKLLGAFGWLIFALAWALNPMPLGRFEGTVSSFMETHQRLSPKLYRTLLFFGIGCVTVGFLIRWVLKL</sequence>
<feature type="transmembrane region" description="Helical" evidence="1">
    <location>
        <begin position="12"/>
        <end position="30"/>
    </location>
</feature>
<feature type="transmembrane region" description="Helical" evidence="1">
    <location>
        <begin position="82"/>
        <end position="101"/>
    </location>
</feature>
<organism evidence="2 3">
    <name type="scientific">Inhella gelatinilytica</name>
    <dbReference type="NCBI Taxonomy" id="2795030"/>
    <lineage>
        <taxon>Bacteria</taxon>
        <taxon>Pseudomonadati</taxon>
        <taxon>Pseudomonadota</taxon>
        <taxon>Betaproteobacteria</taxon>
        <taxon>Burkholderiales</taxon>
        <taxon>Sphaerotilaceae</taxon>
        <taxon>Inhella</taxon>
    </lineage>
</organism>
<dbReference type="RefSeq" id="WP_198100569.1">
    <property type="nucleotide sequence ID" value="NZ_JAEDAL010000003.1"/>
</dbReference>
<keyword evidence="1" id="KW-0812">Transmembrane</keyword>
<keyword evidence="1" id="KW-0472">Membrane</keyword>
<dbReference type="EMBL" id="JAEDAL010000003">
    <property type="protein sequence ID" value="MBH9552956.1"/>
    <property type="molecule type" value="Genomic_DNA"/>
</dbReference>
<keyword evidence="1" id="KW-1133">Transmembrane helix</keyword>
<accession>A0A931IWP8</accession>
<feature type="transmembrane region" description="Helical" evidence="1">
    <location>
        <begin position="42"/>
        <end position="61"/>
    </location>
</feature>
<proteinExistence type="predicted"/>
<reference evidence="2" key="1">
    <citation type="submission" date="2020-12" db="EMBL/GenBank/DDBJ databases">
        <title>The genome sequence of Inhella sp. 4Y17.</title>
        <authorList>
            <person name="Liu Y."/>
        </authorList>
    </citation>
    <scope>NUCLEOTIDE SEQUENCE</scope>
    <source>
        <strain evidence="2">4Y10</strain>
    </source>
</reference>
<name>A0A931IWP8_9BURK</name>
<evidence type="ECO:0000256" key="1">
    <source>
        <dbReference type="SAM" id="Phobius"/>
    </source>
</evidence>
<dbReference type="AlphaFoldDB" id="A0A931IWP8"/>
<gene>
    <name evidence="2" type="ORF">I7X43_08820</name>
</gene>
<keyword evidence="3" id="KW-1185">Reference proteome</keyword>
<dbReference type="Proteomes" id="UP000620139">
    <property type="component" value="Unassembled WGS sequence"/>
</dbReference>
<comment type="caution">
    <text evidence="2">The sequence shown here is derived from an EMBL/GenBank/DDBJ whole genome shotgun (WGS) entry which is preliminary data.</text>
</comment>
<evidence type="ECO:0000313" key="2">
    <source>
        <dbReference type="EMBL" id="MBH9552956.1"/>
    </source>
</evidence>
<protein>
    <submittedName>
        <fullName evidence="2">Uncharacterized protein</fullName>
    </submittedName>
</protein>
<evidence type="ECO:0000313" key="3">
    <source>
        <dbReference type="Proteomes" id="UP000620139"/>
    </source>
</evidence>